<keyword evidence="9" id="KW-1185">Reference proteome</keyword>
<dbReference type="EMBL" id="AWWV01016145">
    <property type="protein sequence ID" value="OMO50470.1"/>
    <property type="molecule type" value="Genomic_DNA"/>
</dbReference>
<feature type="domain" description="PB1" evidence="7">
    <location>
        <begin position="841"/>
        <end position="924"/>
    </location>
</feature>
<dbReference type="OrthoDB" id="6270329at2759"/>
<dbReference type="Proteomes" id="UP000188268">
    <property type="component" value="Unassembled WGS sequence"/>
</dbReference>
<evidence type="ECO:0000259" key="7">
    <source>
        <dbReference type="PROSITE" id="PS51745"/>
    </source>
</evidence>
<feature type="compositionally biased region" description="Polar residues" evidence="5">
    <location>
        <begin position="798"/>
        <end position="812"/>
    </location>
</feature>
<dbReference type="SMART" id="SM00666">
    <property type="entry name" value="PB1"/>
    <property type="match status" value="1"/>
</dbReference>
<dbReference type="Pfam" id="PF22922">
    <property type="entry name" value="GAF_NLP"/>
    <property type="match status" value="2"/>
</dbReference>
<evidence type="ECO:0000256" key="1">
    <source>
        <dbReference type="ARBA" id="ARBA00023015"/>
    </source>
</evidence>
<feature type="region of interest" description="Disordered" evidence="5">
    <location>
        <begin position="723"/>
        <end position="812"/>
    </location>
</feature>
<dbReference type="PANTHER" id="PTHR32002">
    <property type="entry name" value="PROTEIN NLP8"/>
    <property type="match status" value="1"/>
</dbReference>
<evidence type="ECO:0000313" key="8">
    <source>
        <dbReference type="EMBL" id="OMO50470.1"/>
    </source>
</evidence>
<keyword evidence="4" id="KW-0539">Nucleus</keyword>
<evidence type="ECO:0000259" key="6">
    <source>
        <dbReference type="PROSITE" id="PS51519"/>
    </source>
</evidence>
<sequence>MEDAIFSPGTILGAPPDSAMDFNYMDELLLDGCWLETTEGSDFLNLSPSRSNAFFDPSFMWPTSESYGGELGASPSHIHNQGENQRSLFPGNSHMNGTQGQSLINPHFTNNMADVDRSHNLHGDCITDGSEQSRRWYIAPRTNPGPATSVTQRLIQALTYIKDLAKEKDVLVQLWVPVHRGGKRVLTTSEQPFSLAPNCQRLASYRNISVKYQFSAEEDSKETVGLPGRVFLSKVPEWTPDVRFFRKDEYPRVNDAQQHDVRGTFALPVFEQGSKTCLGVIEVVMTTEKIKIRPELESVCKALEAVNLRSSIASSSQNIKACTNPYQAALPEIKEVLRCACETHKLPLAQTWVSCMQQGKEGCRHSSENYVHCVSTVDDACYIGDPDIQGFHEACSEHHLLKGQGVAGGAFVTNQPCFSADITSFKKTEYPLAHHARMFNLHAAVAIRLRCIHTGKADFVLEFFLPSDCRDPEGQKKMLNSLSIIIQQVCCSLRVVTDKELEEETDLAVSEVIAPSDGIPNREEVSEEHYTHRSPNCSRENSSWTTCLSEVQQSSNAALELRKEKARGILNEKLSEVKQDQERINLRESVECGDSTFNEISFSSAAMGKTGEKRRTKAEKTITLQVLRQYFAGSLKDAAKSIGVCPTTLKRICRQHGIQRWPSRKIKKVGHSLQKLQHVINSVQGASGAIHISAFYTNFPELASPKLSGTSTLSTSRLNDQPTQTIIQPEGGNFLPQAANSNSPSSSYSQSSSSSQCFSSGTRQPSTFDISGSEDVILGENSGDGEMKRVRSDAELHASSQGGPKQFPRSQSLRSLNEQLVSDSLQPMPKNTSQIAQDLEAQRVKVTYGDENIRFRLQSKWRFKDLLHEISRRFSIDDINRFDLKYLDDDSEWVLLTCDADLEECLEVCRSCKGNTIKLSLQVSHQHWDRSSGSSGP</sequence>
<dbReference type="SUPFAM" id="SSF54277">
    <property type="entry name" value="CAD &amp; PB1 domains"/>
    <property type="match status" value="1"/>
</dbReference>
<organism evidence="8 9">
    <name type="scientific">Corchorus capsularis</name>
    <name type="common">Jute</name>
    <dbReference type="NCBI Taxonomy" id="210143"/>
    <lineage>
        <taxon>Eukaryota</taxon>
        <taxon>Viridiplantae</taxon>
        <taxon>Streptophyta</taxon>
        <taxon>Embryophyta</taxon>
        <taxon>Tracheophyta</taxon>
        <taxon>Spermatophyta</taxon>
        <taxon>Magnoliopsida</taxon>
        <taxon>eudicotyledons</taxon>
        <taxon>Gunneridae</taxon>
        <taxon>Pentapetalae</taxon>
        <taxon>rosids</taxon>
        <taxon>malvids</taxon>
        <taxon>Malvales</taxon>
        <taxon>Malvaceae</taxon>
        <taxon>Grewioideae</taxon>
        <taxon>Apeibeae</taxon>
        <taxon>Corchorus</taxon>
    </lineage>
</organism>
<evidence type="ECO:0000256" key="2">
    <source>
        <dbReference type="ARBA" id="ARBA00023125"/>
    </source>
</evidence>
<dbReference type="InterPro" id="IPR055081">
    <property type="entry name" value="NLP1-9_GAF"/>
</dbReference>
<evidence type="ECO:0000256" key="3">
    <source>
        <dbReference type="ARBA" id="ARBA00023163"/>
    </source>
</evidence>
<dbReference type="InterPro" id="IPR003035">
    <property type="entry name" value="RWP-RK_dom"/>
</dbReference>
<dbReference type="InterPro" id="IPR053793">
    <property type="entry name" value="PB1-like"/>
</dbReference>
<dbReference type="Pfam" id="PF00564">
    <property type="entry name" value="PB1"/>
    <property type="match status" value="1"/>
</dbReference>
<feature type="compositionally biased region" description="Basic and acidic residues" evidence="5">
    <location>
        <begin position="785"/>
        <end position="796"/>
    </location>
</feature>
<feature type="compositionally biased region" description="Polar residues" evidence="5">
    <location>
        <begin position="761"/>
        <end position="770"/>
    </location>
</feature>
<dbReference type="InterPro" id="IPR034891">
    <property type="entry name" value="PB1_NLP"/>
</dbReference>
<keyword evidence="1" id="KW-0805">Transcription regulation</keyword>
<dbReference type="Gramene" id="OMO50470">
    <property type="protein sequence ID" value="OMO50470"/>
    <property type="gene ID" value="CCACVL1_30423"/>
</dbReference>
<feature type="domain" description="RWP-RK" evidence="6">
    <location>
        <begin position="608"/>
        <end position="689"/>
    </location>
</feature>
<dbReference type="GO" id="GO:0003677">
    <property type="term" value="F:DNA binding"/>
    <property type="evidence" value="ECO:0007669"/>
    <property type="project" value="UniProtKB-KW"/>
</dbReference>
<dbReference type="InterPro" id="IPR045012">
    <property type="entry name" value="NLP"/>
</dbReference>
<accession>A0A1R3FXL3</accession>
<name>A0A1R3FXL3_COCAP</name>
<gene>
    <name evidence="8" type="ORF">CCACVL1_30423</name>
</gene>
<dbReference type="AlphaFoldDB" id="A0A1R3FXL3"/>
<reference evidence="8 9" key="1">
    <citation type="submission" date="2013-09" db="EMBL/GenBank/DDBJ databases">
        <title>Corchorus capsularis genome sequencing.</title>
        <authorList>
            <person name="Alam M."/>
            <person name="Haque M.S."/>
            <person name="Islam M.S."/>
            <person name="Emdad E.M."/>
            <person name="Islam M.M."/>
            <person name="Ahmed B."/>
            <person name="Halim A."/>
            <person name="Hossen Q.M.M."/>
            <person name="Hossain M.Z."/>
            <person name="Ahmed R."/>
            <person name="Khan M.M."/>
            <person name="Islam R."/>
            <person name="Rashid M.M."/>
            <person name="Khan S.A."/>
            <person name="Rahman M.S."/>
            <person name="Alam M."/>
        </authorList>
    </citation>
    <scope>NUCLEOTIDE SEQUENCE [LARGE SCALE GENOMIC DNA]</scope>
    <source>
        <strain evidence="9">cv. CVL-1</strain>
        <tissue evidence="8">Whole seedling</tissue>
    </source>
</reference>
<dbReference type="PROSITE" id="PS51745">
    <property type="entry name" value="PB1"/>
    <property type="match status" value="1"/>
</dbReference>
<dbReference type="Gene3D" id="3.10.20.90">
    <property type="entry name" value="Phosphatidylinositol 3-kinase Catalytic Subunit, Chain A, domain 1"/>
    <property type="match status" value="1"/>
</dbReference>
<protein>
    <submittedName>
        <fullName evidence="8">Phox/Bem1p</fullName>
    </submittedName>
</protein>
<dbReference type="GO" id="GO:0003700">
    <property type="term" value="F:DNA-binding transcription factor activity"/>
    <property type="evidence" value="ECO:0007669"/>
    <property type="project" value="InterPro"/>
</dbReference>
<keyword evidence="3" id="KW-0804">Transcription</keyword>
<comment type="caution">
    <text evidence="8">The sequence shown here is derived from an EMBL/GenBank/DDBJ whole genome shotgun (WGS) entry which is preliminary data.</text>
</comment>
<evidence type="ECO:0000256" key="5">
    <source>
        <dbReference type="SAM" id="MobiDB-lite"/>
    </source>
</evidence>
<dbReference type="Pfam" id="PF02042">
    <property type="entry name" value="RWP-RK"/>
    <property type="match status" value="1"/>
</dbReference>
<keyword evidence="2" id="KW-0238">DNA-binding</keyword>
<dbReference type="PROSITE" id="PS51519">
    <property type="entry name" value="RWP_RK"/>
    <property type="match status" value="1"/>
</dbReference>
<dbReference type="InterPro" id="IPR000270">
    <property type="entry name" value="PB1_dom"/>
</dbReference>
<dbReference type="OMA" id="DEFQWNK"/>
<feature type="compositionally biased region" description="Low complexity" evidence="5">
    <location>
        <begin position="741"/>
        <end position="760"/>
    </location>
</feature>
<evidence type="ECO:0000313" key="9">
    <source>
        <dbReference type="Proteomes" id="UP000188268"/>
    </source>
</evidence>
<proteinExistence type="predicted"/>
<evidence type="ECO:0000256" key="4">
    <source>
        <dbReference type="ARBA" id="ARBA00023242"/>
    </source>
</evidence>
<dbReference type="STRING" id="210143.A0A1R3FXL3"/>
<dbReference type="PANTHER" id="PTHR32002:SF44">
    <property type="entry name" value="PROTEIN NLP4"/>
    <property type="match status" value="1"/>
</dbReference>
<dbReference type="CDD" id="cd06407">
    <property type="entry name" value="PB1_NLP"/>
    <property type="match status" value="1"/>
</dbReference>